<organism evidence="1">
    <name type="scientific">marine sediment metagenome</name>
    <dbReference type="NCBI Taxonomy" id="412755"/>
    <lineage>
        <taxon>unclassified sequences</taxon>
        <taxon>metagenomes</taxon>
        <taxon>ecological metagenomes</taxon>
    </lineage>
</organism>
<reference evidence="1" key="1">
    <citation type="journal article" date="2014" name="Front. Microbiol.">
        <title>High frequency of phylogenetically diverse reductive dehalogenase-homologous genes in deep subseafloor sedimentary metagenomes.</title>
        <authorList>
            <person name="Kawai M."/>
            <person name="Futagami T."/>
            <person name="Toyoda A."/>
            <person name="Takaki Y."/>
            <person name="Nishi S."/>
            <person name="Hori S."/>
            <person name="Arai W."/>
            <person name="Tsubouchi T."/>
            <person name="Morono Y."/>
            <person name="Uchiyama I."/>
            <person name="Ito T."/>
            <person name="Fujiyama A."/>
            <person name="Inagaki F."/>
            <person name="Takami H."/>
        </authorList>
    </citation>
    <scope>NUCLEOTIDE SEQUENCE</scope>
    <source>
        <strain evidence="1">Expedition CK06-06</strain>
    </source>
</reference>
<proteinExistence type="predicted"/>
<dbReference type="AlphaFoldDB" id="X0ULR3"/>
<dbReference type="EMBL" id="BARS01025021">
    <property type="protein sequence ID" value="GAG00232.1"/>
    <property type="molecule type" value="Genomic_DNA"/>
</dbReference>
<name>X0ULR3_9ZZZZ</name>
<feature type="non-terminal residue" evidence="1">
    <location>
        <position position="1"/>
    </location>
</feature>
<gene>
    <name evidence="1" type="ORF">S01H1_39613</name>
</gene>
<comment type="caution">
    <text evidence="1">The sequence shown here is derived from an EMBL/GenBank/DDBJ whole genome shotgun (WGS) entry which is preliminary data.</text>
</comment>
<accession>X0ULR3</accession>
<sequence>AKLIWLNNPPMREKMVDIRTMEPLNPEDDWLKKQKNKKRWKL</sequence>
<evidence type="ECO:0000313" key="1">
    <source>
        <dbReference type="EMBL" id="GAG00232.1"/>
    </source>
</evidence>
<protein>
    <submittedName>
        <fullName evidence="1">Uncharacterized protein</fullName>
    </submittedName>
</protein>